<protein>
    <submittedName>
        <fullName evidence="1">Uncharacterized protein</fullName>
    </submittedName>
</protein>
<evidence type="ECO:0000313" key="1">
    <source>
        <dbReference type="EMBL" id="KXJ86398.1"/>
    </source>
</evidence>
<accession>A0A136ING7</accession>
<organism evidence="1 2">
    <name type="scientific">Microdochium bolleyi</name>
    <dbReference type="NCBI Taxonomy" id="196109"/>
    <lineage>
        <taxon>Eukaryota</taxon>
        <taxon>Fungi</taxon>
        <taxon>Dikarya</taxon>
        <taxon>Ascomycota</taxon>
        <taxon>Pezizomycotina</taxon>
        <taxon>Sordariomycetes</taxon>
        <taxon>Xylariomycetidae</taxon>
        <taxon>Xylariales</taxon>
        <taxon>Microdochiaceae</taxon>
        <taxon>Microdochium</taxon>
    </lineage>
</organism>
<dbReference type="AlphaFoldDB" id="A0A136ING7"/>
<gene>
    <name evidence="1" type="ORF">Micbo1qcDRAFT_209091</name>
</gene>
<name>A0A136ING7_9PEZI</name>
<dbReference type="EMBL" id="KQ964268">
    <property type="protein sequence ID" value="KXJ86398.1"/>
    <property type="molecule type" value="Genomic_DNA"/>
</dbReference>
<proteinExistence type="predicted"/>
<dbReference type="Proteomes" id="UP000070501">
    <property type="component" value="Unassembled WGS sequence"/>
</dbReference>
<dbReference type="InParanoid" id="A0A136ING7"/>
<reference evidence="2" key="1">
    <citation type="submission" date="2016-02" db="EMBL/GenBank/DDBJ databases">
        <title>Draft genome sequence of Microdochium bolleyi, a fungal endophyte of beachgrass.</title>
        <authorList>
            <consortium name="DOE Joint Genome Institute"/>
            <person name="David A.S."/>
            <person name="May G."/>
            <person name="Haridas S."/>
            <person name="Lim J."/>
            <person name="Wang M."/>
            <person name="Labutti K."/>
            <person name="Lipzen A."/>
            <person name="Barry K."/>
            <person name="Grigoriev I.V."/>
        </authorList>
    </citation>
    <scope>NUCLEOTIDE SEQUENCE [LARGE SCALE GENOMIC DNA]</scope>
    <source>
        <strain evidence="2">J235TASD1</strain>
    </source>
</reference>
<evidence type="ECO:0000313" key="2">
    <source>
        <dbReference type="Proteomes" id="UP000070501"/>
    </source>
</evidence>
<keyword evidence="2" id="KW-1185">Reference proteome</keyword>
<sequence>MTPWSFSSRFEQAAAAARAPGSRTPNPANYDAEAVRNDGKSAMQLTPVQCKTRAGESTPVHRIKIKSVPATISVGGGPYNIDIYMEQQFGGFLVGRATDFGDFLAAPGRFGHYKMLQYQWVKAFTGPGAKAEWLLSSYQPTWRECSKHVSLHAMGCENLFERSHKNHHPYTVVVDLDNRMQAGAHYHIEIRICQFENASQNWCTRAICQSRPTRVM</sequence>